<feature type="transmembrane region" description="Helical" evidence="2">
    <location>
        <begin position="840"/>
        <end position="860"/>
    </location>
</feature>
<name>A0A2S5Z4W4_9GAMM</name>
<accession>A0A2S5Z4W4</accession>
<keyword evidence="2" id="KW-0812">Transmembrane</keyword>
<proteinExistence type="predicted"/>
<dbReference type="Proteomes" id="UP000239917">
    <property type="component" value="Unassembled WGS sequence"/>
</dbReference>
<gene>
    <name evidence="3" type="ORF">KEHDKFFH_19360</name>
</gene>
<keyword evidence="4" id="KW-1185">Reference proteome</keyword>
<organism evidence="3 4">
    <name type="scientific">Marinobacter maroccanus</name>
    <dbReference type="NCBI Taxonomy" id="2055143"/>
    <lineage>
        <taxon>Bacteria</taxon>
        <taxon>Pseudomonadati</taxon>
        <taxon>Pseudomonadota</taxon>
        <taxon>Gammaproteobacteria</taxon>
        <taxon>Pseudomonadales</taxon>
        <taxon>Marinobacteraceae</taxon>
        <taxon>Marinobacter</taxon>
    </lineage>
</organism>
<feature type="transmembrane region" description="Helical" evidence="2">
    <location>
        <begin position="866"/>
        <end position="884"/>
    </location>
</feature>
<feature type="transmembrane region" description="Helical" evidence="2">
    <location>
        <begin position="801"/>
        <end position="819"/>
    </location>
</feature>
<dbReference type="CDD" id="cd20705">
    <property type="entry name" value="MIX_I"/>
    <property type="match status" value="1"/>
</dbReference>
<evidence type="ECO:0000256" key="2">
    <source>
        <dbReference type="SAM" id="Phobius"/>
    </source>
</evidence>
<keyword evidence="2" id="KW-0472">Membrane</keyword>
<comment type="caution">
    <text evidence="3">The sequence shown here is derived from an EMBL/GenBank/DDBJ whole genome shotgun (WGS) entry which is preliminary data.</text>
</comment>
<dbReference type="OrthoDB" id="5406083at2"/>
<feature type="region of interest" description="Disordered" evidence="1">
    <location>
        <begin position="1"/>
        <end position="22"/>
    </location>
</feature>
<dbReference type="RefSeq" id="WP_104323422.1">
    <property type="nucleotide sequence ID" value="NZ_PSSX01000028.1"/>
</dbReference>
<evidence type="ECO:0000313" key="3">
    <source>
        <dbReference type="EMBL" id="PPI82435.1"/>
    </source>
</evidence>
<protein>
    <submittedName>
        <fullName evidence="3">Uncharacterized protein</fullName>
    </submittedName>
</protein>
<dbReference type="EMBL" id="PSSX01000028">
    <property type="protein sequence ID" value="PPI82435.1"/>
    <property type="molecule type" value="Genomic_DNA"/>
</dbReference>
<keyword evidence="2" id="KW-1133">Transmembrane helix</keyword>
<sequence>MTDGVTFSDESRPRSILRKAQYDESEPRDLVLNIPKRNGGQITVPLLKKARANNEREDYQENTLLRVKPLAEIESALPVSAGHGAPVNQGKAVALLRPGYLYVFSRGRIWRELEIGSDSKLSDVDLGAIKTDLQSPESQFRVERSAVGEWLDDLLVPVFLQGQAVMHEFRMAYSEIQWDWGYVEKLESDEQALAARTTGIGHAWAVITVDSLSFQSGFPASRVEDLPELRERDLGIELMLENPRDFSPGFERPLDTELCAKLAKRLESNHEGADEPIEVNIECEPGQDVLAGLRGQKGLACIALPDPLFRLRHSLAQLQMALHYLDAVDVSIKKNPMAHSAMLIRQAVFDPSPNVNPGALAKYAEAINRQKLDDVLQASEKDHAVRVIEGHVDELLESMRGRKLDPFFEDYRECSDVAISEAYLLIADKLNVLQQIPGVLNAHGVQSRSDALTGLRQWILNGSFLTDWAPESGSTEETADDAISLFHRLEQLTQDQTEIDGELQNRLNIQSLIYLEKQVKERQESEVGIARDLSDAGKVGGLVSGALGEWSSALLTVCKRLIEEGAVQQVEIQRIMQAASSNIVLTSPDLRGIEVMDRAGAVSRGSIVGMFGNGLNRGLTDFDRSEGILTRKNDYLYADLFDESDDLVASSSPTRAAAAVEEAVNKVAGGTLVFFAPADHPEARKLGLIKVDFAKRVGKVVDGPVVSRGLVVLAAFNVFLEASSIIEAASSRDKSSAFLPISKTMGALTDLLAASLKLSAVLGQHSVQKTGIYRFATRPLFDMKNVFVVGNRLRSLNASTLVRTVGLVGFVAGSISVALSSWEMRISLTNKDFDAATGHAIAVTGGLIFLAQPLMGAFLAIPGWGWAILGMSMVVGGGLYAGTVKDDSFEKLLKRGPWGTYPDNSLSTLDDKAYYSILLSALSPIQVTAQRYADIDPDPALSHPNYPPEPDDYVITLQSPLASRLQLHRGYECRSDLPTRPFNLVVQELAYQSSNTSMVAPGSMAPVSSTQLVKTTPLTKITARQSLPHLSAVRFLVKRELQSSEYRSIFYQESVTTRVRVGFQATLDTELGPIVFPAPVNEDYEPFDASLHNDPPSKERTVMSPYAQPKSPYWYFTEVSA</sequence>
<reference evidence="3 4" key="1">
    <citation type="submission" date="2018-01" db="EMBL/GenBank/DDBJ databases">
        <title>Complete genome sequences of the type strains of Marinobacter flavimaris and Marinobacter maroccanus.</title>
        <authorList>
            <person name="Palau M."/>
            <person name="Boujida N."/>
            <person name="Manresa A."/>
            <person name="Minana-Galbis D."/>
        </authorList>
    </citation>
    <scope>NUCLEOTIDE SEQUENCE [LARGE SCALE GENOMIC DNA]</scope>
    <source>
        <strain evidence="3 4">N4</strain>
    </source>
</reference>
<dbReference type="AlphaFoldDB" id="A0A2S5Z4W4"/>
<evidence type="ECO:0000256" key="1">
    <source>
        <dbReference type="SAM" id="MobiDB-lite"/>
    </source>
</evidence>
<evidence type="ECO:0000313" key="4">
    <source>
        <dbReference type="Proteomes" id="UP000239917"/>
    </source>
</evidence>